<organism evidence="2 3">
    <name type="scientific">Paramarasmius palmivorus</name>
    <dbReference type="NCBI Taxonomy" id="297713"/>
    <lineage>
        <taxon>Eukaryota</taxon>
        <taxon>Fungi</taxon>
        <taxon>Dikarya</taxon>
        <taxon>Basidiomycota</taxon>
        <taxon>Agaricomycotina</taxon>
        <taxon>Agaricomycetes</taxon>
        <taxon>Agaricomycetidae</taxon>
        <taxon>Agaricales</taxon>
        <taxon>Marasmiineae</taxon>
        <taxon>Marasmiaceae</taxon>
        <taxon>Paramarasmius</taxon>
    </lineage>
</organism>
<proteinExistence type="predicted"/>
<comment type="caution">
    <text evidence="2">The sequence shown here is derived from an EMBL/GenBank/DDBJ whole genome shotgun (WGS) entry which is preliminary data.</text>
</comment>
<sequence>MSSDITVYERYKHIPENVWQREGESDEAWFHRINPNGPPLRDTSVKFLRGQGECKSAEVWRKKFHKRLDERIRRKRSSQAQVAPPTNTDPSTNSTPPVQSRENNPGISSAAAVIRRLDRGLENVIPASVSRPTLVERPVSPPTNADSRTLETVTAPTLSASSLTPAIADALPVTLDFAARGSTRTKVSEESIVKTVQSMLHELLASKASEVARLSEEKALLARTHNDTWTELENTRRQLSQAASYLTNQKTEMQKTLGNTSAELEEAKEEIARLRDVVIESNGERDELKAEVKGLEVLLRNSQNDNKRLRDESARRQEEADGMVQDIENSVGRFNEDLDEMKKRFRICQEEAATFGLVESATKSRKID</sequence>
<protein>
    <submittedName>
        <fullName evidence="2">Uncharacterized protein</fullName>
    </submittedName>
</protein>
<accession>A0AAW0CGK6</accession>
<reference evidence="2 3" key="1">
    <citation type="submission" date="2024-01" db="EMBL/GenBank/DDBJ databases">
        <title>A draft genome for a cacao thread blight-causing isolate of Paramarasmius palmivorus.</title>
        <authorList>
            <person name="Baruah I.K."/>
            <person name="Bukari Y."/>
            <person name="Amoako-Attah I."/>
            <person name="Meinhardt L.W."/>
            <person name="Bailey B.A."/>
            <person name="Cohen S.P."/>
        </authorList>
    </citation>
    <scope>NUCLEOTIDE SEQUENCE [LARGE SCALE GENOMIC DNA]</scope>
    <source>
        <strain evidence="2 3">GH-12</strain>
    </source>
</reference>
<name>A0AAW0CGK6_9AGAR</name>
<keyword evidence="3" id="KW-1185">Reference proteome</keyword>
<gene>
    <name evidence="2" type="ORF">VNI00_011277</name>
</gene>
<evidence type="ECO:0000313" key="3">
    <source>
        <dbReference type="Proteomes" id="UP001383192"/>
    </source>
</evidence>
<feature type="compositionally biased region" description="Low complexity" evidence="1">
    <location>
        <begin position="84"/>
        <end position="97"/>
    </location>
</feature>
<dbReference type="Proteomes" id="UP001383192">
    <property type="component" value="Unassembled WGS sequence"/>
</dbReference>
<feature type="region of interest" description="Disordered" evidence="1">
    <location>
        <begin position="71"/>
        <end position="106"/>
    </location>
</feature>
<dbReference type="AlphaFoldDB" id="A0AAW0CGK6"/>
<feature type="compositionally biased region" description="Basic and acidic residues" evidence="1">
    <location>
        <begin position="306"/>
        <end position="319"/>
    </location>
</feature>
<evidence type="ECO:0000313" key="2">
    <source>
        <dbReference type="EMBL" id="KAK7037286.1"/>
    </source>
</evidence>
<feature type="region of interest" description="Disordered" evidence="1">
    <location>
        <begin position="306"/>
        <end position="328"/>
    </location>
</feature>
<evidence type="ECO:0000256" key="1">
    <source>
        <dbReference type="SAM" id="MobiDB-lite"/>
    </source>
</evidence>
<dbReference type="EMBL" id="JAYKXP010000048">
    <property type="protein sequence ID" value="KAK7037286.1"/>
    <property type="molecule type" value="Genomic_DNA"/>
</dbReference>